<dbReference type="InterPro" id="IPR013324">
    <property type="entry name" value="RNA_pol_sigma_r3/r4-like"/>
</dbReference>
<dbReference type="GO" id="GO:0016987">
    <property type="term" value="F:sigma factor activity"/>
    <property type="evidence" value="ECO:0007669"/>
    <property type="project" value="InterPro"/>
</dbReference>
<organism evidence="4 7">
    <name type="scientific">Bradyrhizobium guangdongense</name>
    <dbReference type="NCBI Taxonomy" id="1325090"/>
    <lineage>
        <taxon>Bacteria</taxon>
        <taxon>Pseudomonadati</taxon>
        <taxon>Pseudomonadota</taxon>
        <taxon>Alphaproteobacteria</taxon>
        <taxon>Hyphomicrobiales</taxon>
        <taxon>Nitrobacteraceae</taxon>
        <taxon>Bradyrhizobium</taxon>
    </lineage>
</organism>
<feature type="domain" description="RNA polymerase sigma factor 70 region 4 type 2" evidence="3">
    <location>
        <begin position="122"/>
        <end position="172"/>
    </location>
</feature>
<dbReference type="InterPro" id="IPR014284">
    <property type="entry name" value="RNA_pol_sigma-70_dom"/>
</dbReference>
<dbReference type="Pfam" id="PF04542">
    <property type="entry name" value="Sigma70_r2"/>
    <property type="match status" value="1"/>
</dbReference>
<protein>
    <submittedName>
        <fullName evidence="4 5">RNA polymerase sigma factor</fullName>
    </submittedName>
</protein>
<dbReference type="Proteomes" id="UP000625079">
    <property type="component" value="Unassembled WGS sequence"/>
</dbReference>
<dbReference type="EMBL" id="BMHC01000002">
    <property type="protein sequence ID" value="GGI22826.1"/>
    <property type="molecule type" value="Genomic_DNA"/>
</dbReference>
<dbReference type="GO" id="GO:0006352">
    <property type="term" value="P:DNA-templated transcription initiation"/>
    <property type="evidence" value="ECO:0007669"/>
    <property type="project" value="InterPro"/>
</dbReference>
<dbReference type="EMBL" id="CP030057">
    <property type="protein sequence ID" value="QOZ61358.1"/>
    <property type="molecule type" value="Genomic_DNA"/>
</dbReference>
<evidence type="ECO:0000313" key="6">
    <source>
        <dbReference type="Proteomes" id="UP000593880"/>
    </source>
</evidence>
<dbReference type="Gene3D" id="1.10.10.10">
    <property type="entry name" value="Winged helix-like DNA-binding domain superfamily/Winged helix DNA-binding domain"/>
    <property type="match status" value="1"/>
</dbReference>
<feature type="domain" description="RNA polymerase sigma-70 region 2" evidence="2">
    <location>
        <begin position="22"/>
        <end position="85"/>
    </location>
</feature>
<name>A0A410V9G7_9BRAD</name>
<evidence type="ECO:0000313" key="4">
    <source>
        <dbReference type="EMBL" id="GGI22826.1"/>
    </source>
</evidence>
<dbReference type="Gene3D" id="3.10.450.50">
    <property type="match status" value="1"/>
</dbReference>
<sequence length="310" mass="34198">MTDALQEQSSPEESGRRAADQFEKHRRYLTGLAYRMLGSLTEAEDAVQEAYLRWHGTDRARVESPRAFLAKVVTRICLDQMKSARAKRETYVGPWLPEPVLDAETLGAETASDYASDLSIGLMLALERLSPLERAAFLLHDVFDVEFDEVARLLGRNQVTCRQLAARARAHIRESRPRFEVEPDKGNEILQAFMTAYRTGNVDGLANILSNDAVLYTDGGGKRRAALNPIVGRARIVALFAGLARKRVQPVVDLRPAMINGLPGCVATLANGELLTIALEIVSGRIGRVYVVRNPDKLTHVANSKGPHDA</sequence>
<dbReference type="Gene3D" id="1.10.1740.10">
    <property type="match status" value="1"/>
</dbReference>
<dbReference type="InterPro" id="IPR032710">
    <property type="entry name" value="NTF2-like_dom_sf"/>
</dbReference>
<evidence type="ECO:0000259" key="3">
    <source>
        <dbReference type="Pfam" id="PF08281"/>
    </source>
</evidence>
<evidence type="ECO:0000256" key="1">
    <source>
        <dbReference type="ARBA" id="ARBA00011344"/>
    </source>
</evidence>
<dbReference type="SUPFAM" id="SSF88946">
    <property type="entry name" value="Sigma2 domain of RNA polymerase sigma factors"/>
    <property type="match status" value="1"/>
</dbReference>
<dbReference type="InterPro" id="IPR036388">
    <property type="entry name" value="WH-like_DNA-bd_sf"/>
</dbReference>
<reference evidence="5 6" key="2">
    <citation type="submission" date="2018-06" db="EMBL/GenBank/DDBJ databases">
        <title>Comparative genomics of rhizobia nodulating Arachis hypogaea in China.</title>
        <authorList>
            <person name="Li Y."/>
        </authorList>
    </citation>
    <scope>NUCLEOTIDE SEQUENCE [LARGE SCALE GENOMIC DNA]</scope>
    <source>
        <strain evidence="5 6">CCBAU 51658</strain>
    </source>
</reference>
<dbReference type="NCBIfam" id="TIGR02957">
    <property type="entry name" value="SigX4"/>
    <property type="match status" value="1"/>
</dbReference>
<gene>
    <name evidence="4" type="ORF">GCM10010987_21340</name>
    <name evidence="5" type="ORF">XH86_23465</name>
</gene>
<keyword evidence="6" id="KW-1185">Reference proteome</keyword>
<reference evidence="4" key="1">
    <citation type="journal article" date="2014" name="Int. J. Syst. Evol. Microbiol.">
        <title>Complete genome sequence of Corynebacterium casei LMG S-19264T (=DSM 44701T), isolated from a smear-ripened cheese.</title>
        <authorList>
            <consortium name="US DOE Joint Genome Institute (JGI-PGF)"/>
            <person name="Walter F."/>
            <person name="Albersmeier A."/>
            <person name="Kalinowski J."/>
            <person name="Ruckert C."/>
        </authorList>
    </citation>
    <scope>NUCLEOTIDE SEQUENCE</scope>
    <source>
        <strain evidence="4">CGMCC 1.15034</strain>
    </source>
</reference>
<dbReference type="Proteomes" id="UP000593880">
    <property type="component" value="Chromosome"/>
</dbReference>
<dbReference type="NCBIfam" id="NF007214">
    <property type="entry name" value="PRK09636.1"/>
    <property type="match status" value="1"/>
</dbReference>
<dbReference type="InterPro" id="IPR052704">
    <property type="entry name" value="ECF_Sigma-70_Domain"/>
</dbReference>
<dbReference type="SUPFAM" id="SSF54427">
    <property type="entry name" value="NTF2-like"/>
    <property type="match status" value="1"/>
</dbReference>
<evidence type="ECO:0000313" key="5">
    <source>
        <dbReference type="EMBL" id="QOZ61358.1"/>
    </source>
</evidence>
<dbReference type="GO" id="GO:0003677">
    <property type="term" value="F:DNA binding"/>
    <property type="evidence" value="ECO:0007669"/>
    <property type="project" value="InterPro"/>
</dbReference>
<dbReference type="InterPro" id="IPR014303">
    <property type="entry name" value="RNA_pol_sigma-70_ECF"/>
</dbReference>
<dbReference type="InterPro" id="IPR013325">
    <property type="entry name" value="RNA_pol_sigma_r2"/>
</dbReference>
<dbReference type="RefSeq" id="WP_128966924.1">
    <property type="nucleotide sequence ID" value="NZ_BMHC01000002.1"/>
</dbReference>
<evidence type="ECO:0000313" key="7">
    <source>
        <dbReference type="Proteomes" id="UP000625079"/>
    </source>
</evidence>
<dbReference type="Pfam" id="PF08281">
    <property type="entry name" value="Sigma70_r4_2"/>
    <property type="match status" value="1"/>
</dbReference>
<evidence type="ECO:0000259" key="2">
    <source>
        <dbReference type="Pfam" id="PF04542"/>
    </source>
</evidence>
<dbReference type="NCBIfam" id="TIGR02937">
    <property type="entry name" value="sigma70-ECF"/>
    <property type="match status" value="1"/>
</dbReference>
<dbReference type="InterPro" id="IPR007627">
    <property type="entry name" value="RNA_pol_sigma70_r2"/>
</dbReference>
<dbReference type="PANTHER" id="PTHR30173:SF43">
    <property type="entry name" value="ECF RNA POLYMERASE SIGMA FACTOR SIGI-RELATED"/>
    <property type="match status" value="1"/>
</dbReference>
<dbReference type="OrthoDB" id="9794372at2"/>
<reference evidence="4" key="3">
    <citation type="submission" date="2022-12" db="EMBL/GenBank/DDBJ databases">
        <authorList>
            <person name="Sun Q."/>
            <person name="Zhou Y."/>
        </authorList>
    </citation>
    <scope>NUCLEOTIDE SEQUENCE</scope>
    <source>
        <strain evidence="4">CGMCC 1.15034</strain>
    </source>
</reference>
<dbReference type="SUPFAM" id="SSF88659">
    <property type="entry name" value="Sigma3 and sigma4 domains of RNA polymerase sigma factors"/>
    <property type="match status" value="1"/>
</dbReference>
<dbReference type="AlphaFoldDB" id="A0A410V9G7"/>
<proteinExistence type="predicted"/>
<accession>A0A410V9G7</accession>
<dbReference type="PANTHER" id="PTHR30173">
    <property type="entry name" value="SIGMA 19 FACTOR"/>
    <property type="match status" value="1"/>
</dbReference>
<dbReference type="InterPro" id="IPR013249">
    <property type="entry name" value="RNA_pol_sigma70_r4_t2"/>
</dbReference>
<comment type="subunit">
    <text evidence="1">Interacts transiently with the RNA polymerase catalytic core formed by RpoA, RpoB, RpoC and RpoZ (2 alpha, 1 beta, 1 beta' and 1 omega subunit) to form the RNA polymerase holoenzyme that can initiate transcription.</text>
</comment>